<organism evidence="3 4">
    <name type="scientific">Ceutorhynchus assimilis</name>
    <name type="common">cabbage seed weevil</name>
    <dbReference type="NCBI Taxonomy" id="467358"/>
    <lineage>
        <taxon>Eukaryota</taxon>
        <taxon>Metazoa</taxon>
        <taxon>Ecdysozoa</taxon>
        <taxon>Arthropoda</taxon>
        <taxon>Hexapoda</taxon>
        <taxon>Insecta</taxon>
        <taxon>Pterygota</taxon>
        <taxon>Neoptera</taxon>
        <taxon>Endopterygota</taxon>
        <taxon>Coleoptera</taxon>
        <taxon>Polyphaga</taxon>
        <taxon>Cucujiformia</taxon>
        <taxon>Curculionidae</taxon>
        <taxon>Ceutorhynchinae</taxon>
        <taxon>Ceutorhynchus</taxon>
    </lineage>
</organism>
<name>A0A9N9QPH5_9CUCU</name>
<dbReference type="PROSITE" id="PS50157">
    <property type="entry name" value="ZINC_FINGER_C2H2_2"/>
    <property type="match status" value="2"/>
</dbReference>
<evidence type="ECO:0000259" key="2">
    <source>
        <dbReference type="PROSITE" id="PS50157"/>
    </source>
</evidence>
<dbReference type="EMBL" id="OU892280">
    <property type="protein sequence ID" value="CAG9768283.1"/>
    <property type="molecule type" value="Genomic_DNA"/>
</dbReference>
<dbReference type="Proteomes" id="UP001152799">
    <property type="component" value="Chromosome 4"/>
</dbReference>
<dbReference type="InterPro" id="IPR036236">
    <property type="entry name" value="Znf_C2H2_sf"/>
</dbReference>
<dbReference type="Gene3D" id="3.30.160.60">
    <property type="entry name" value="Classic Zinc Finger"/>
    <property type="match status" value="1"/>
</dbReference>
<feature type="domain" description="C2H2-type" evidence="2">
    <location>
        <begin position="43"/>
        <end position="66"/>
    </location>
</feature>
<dbReference type="SMART" id="SM00355">
    <property type="entry name" value="ZnF_C2H2"/>
    <property type="match status" value="2"/>
</dbReference>
<evidence type="ECO:0000313" key="4">
    <source>
        <dbReference type="Proteomes" id="UP001152799"/>
    </source>
</evidence>
<dbReference type="PANTHER" id="PTHR33936">
    <property type="entry name" value="PROTEIN CBG17840"/>
    <property type="match status" value="1"/>
</dbReference>
<protein>
    <recommendedName>
        <fullName evidence="2">C2H2-type domain-containing protein</fullName>
    </recommendedName>
</protein>
<keyword evidence="1" id="KW-0479">Metal-binding</keyword>
<dbReference type="Pfam" id="PF00096">
    <property type="entry name" value="zf-C2H2"/>
    <property type="match status" value="2"/>
</dbReference>
<proteinExistence type="predicted"/>
<keyword evidence="4" id="KW-1185">Reference proteome</keyword>
<keyword evidence="1" id="KW-0862">Zinc</keyword>
<dbReference type="OrthoDB" id="6426693at2759"/>
<feature type="domain" description="C2H2-type" evidence="2">
    <location>
        <begin position="3"/>
        <end position="31"/>
    </location>
</feature>
<keyword evidence="1" id="KW-0863">Zinc-finger</keyword>
<evidence type="ECO:0000313" key="3">
    <source>
        <dbReference type="EMBL" id="CAG9768283.1"/>
    </source>
</evidence>
<evidence type="ECO:0000256" key="1">
    <source>
        <dbReference type="PROSITE-ProRule" id="PRU00042"/>
    </source>
</evidence>
<dbReference type="InterPro" id="IPR052797">
    <property type="entry name" value="RegFact_GeneExpr_CellDeath"/>
</dbReference>
<sequence>MGVHCFECDKVFSTQSNYNRHRSEVHGLDDKVIIEYACEVTMFKCEECGISFKKNENLRHHLVQKHNLLNIDHCEKLAFNSYEDFKNWLSTEQNTNNVEFVRLTGVKRTSSKETCRMYWNCIRSGNILFYFLICAAYL</sequence>
<dbReference type="AlphaFoldDB" id="A0A9N9QPH5"/>
<dbReference type="SUPFAM" id="SSF57667">
    <property type="entry name" value="beta-beta-alpha zinc fingers"/>
    <property type="match status" value="1"/>
</dbReference>
<accession>A0A9N9QPH5</accession>
<dbReference type="PROSITE" id="PS00028">
    <property type="entry name" value="ZINC_FINGER_C2H2_1"/>
    <property type="match status" value="2"/>
</dbReference>
<dbReference type="InterPro" id="IPR013087">
    <property type="entry name" value="Znf_C2H2_type"/>
</dbReference>
<dbReference type="GO" id="GO:0008270">
    <property type="term" value="F:zinc ion binding"/>
    <property type="evidence" value="ECO:0007669"/>
    <property type="project" value="UniProtKB-KW"/>
</dbReference>
<dbReference type="PANTHER" id="PTHR33936:SF24">
    <property type="entry name" value="C2H2-TYPE DOMAIN-CONTAINING PROTEIN"/>
    <property type="match status" value="1"/>
</dbReference>
<reference evidence="3" key="1">
    <citation type="submission" date="2022-01" db="EMBL/GenBank/DDBJ databases">
        <authorList>
            <person name="King R."/>
        </authorList>
    </citation>
    <scope>NUCLEOTIDE SEQUENCE</scope>
</reference>
<gene>
    <name evidence="3" type="ORF">CEUTPL_LOCUS8829</name>
</gene>